<dbReference type="InterPro" id="IPR002110">
    <property type="entry name" value="Ankyrin_rpt"/>
</dbReference>
<dbReference type="PANTHER" id="PTHR24189">
    <property type="entry name" value="MYOTROPHIN"/>
    <property type="match status" value="1"/>
</dbReference>
<feature type="repeat" description="ANK" evidence="3">
    <location>
        <begin position="262"/>
        <end position="294"/>
    </location>
</feature>
<proteinExistence type="predicted"/>
<evidence type="ECO:0000313" key="5">
    <source>
        <dbReference type="EMBL" id="KAF4460413.1"/>
    </source>
</evidence>
<organism evidence="5 6">
    <name type="scientific">Fusarium albosuccineum</name>
    <dbReference type="NCBI Taxonomy" id="1237068"/>
    <lineage>
        <taxon>Eukaryota</taxon>
        <taxon>Fungi</taxon>
        <taxon>Dikarya</taxon>
        <taxon>Ascomycota</taxon>
        <taxon>Pezizomycotina</taxon>
        <taxon>Sordariomycetes</taxon>
        <taxon>Hypocreomycetidae</taxon>
        <taxon>Hypocreales</taxon>
        <taxon>Nectriaceae</taxon>
        <taxon>Fusarium</taxon>
        <taxon>Fusarium decemcellulare species complex</taxon>
    </lineage>
</organism>
<dbReference type="SMART" id="SM00248">
    <property type="entry name" value="ANK"/>
    <property type="match status" value="4"/>
</dbReference>
<dbReference type="SUPFAM" id="SSF48403">
    <property type="entry name" value="Ankyrin repeat"/>
    <property type="match status" value="1"/>
</dbReference>
<feature type="repeat" description="ANK" evidence="3">
    <location>
        <begin position="168"/>
        <end position="200"/>
    </location>
</feature>
<dbReference type="EMBL" id="JAADYS010001949">
    <property type="protein sequence ID" value="KAF4460413.1"/>
    <property type="molecule type" value="Genomic_DNA"/>
</dbReference>
<evidence type="ECO:0008006" key="7">
    <source>
        <dbReference type="Google" id="ProtNLM"/>
    </source>
</evidence>
<feature type="chain" id="PRO_5034197093" description="Ankyrin repeat protein" evidence="4">
    <location>
        <begin position="21"/>
        <end position="307"/>
    </location>
</feature>
<dbReference type="PANTHER" id="PTHR24189:SF50">
    <property type="entry name" value="ANKYRIN REPEAT AND SOCS BOX PROTEIN 2"/>
    <property type="match status" value="1"/>
</dbReference>
<evidence type="ECO:0000313" key="6">
    <source>
        <dbReference type="Proteomes" id="UP000554235"/>
    </source>
</evidence>
<evidence type="ECO:0000256" key="2">
    <source>
        <dbReference type="ARBA" id="ARBA00023043"/>
    </source>
</evidence>
<dbReference type="Proteomes" id="UP000554235">
    <property type="component" value="Unassembled WGS sequence"/>
</dbReference>
<dbReference type="InterPro" id="IPR050745">
    <property type="entry name" value="Multifunctional_regulatory"/>
</dbReference>
<protein>
    <recommendedName>
        <fullName evidence="7">Ankyrin repeat protein</fullName>
    </recommendedName>
</protein>
<dbReference type="InterPro" id="IPR036770">
    <property type="entry name" value="Ankyrin_rpt-contain_sf"/>
</dbReference>
<dbReference type="PROSITE" id="PS50088">
    <property type="entry name" value="ANK_REPEAT"/>
    <property type="match status" value="2"/>
</dbReference>
<keyword evidence="2 3" id="KW-0040">ANK repeat</keyword>
<evidence type="ECO:0000256" key="3">
    <source>
        <dbReference type="PROSITE-ProRule" id="PRU00023"/>
    </source>
</evidence>
<keyword evidence="1" id="KW-0677">Repeat</keyword>
<accession>A0A8H4P7N2</accession>
<sequence length="307" mass="34406">MATTPPEFTLLLLLPLELVANVVDQFSDGGQAAAFSQCSRLTHQLTFDKVFDLKFHKESLPSFDDIFNEGSLLHSFHDAFNELFHHAAETDSVRIVDWLLSHELGYLLKEASHSLHYDDSYLSHALIDDAPKVTTHLLRLGYSDYATEDCCTPLYLALCRHNHIFSHDLDEPLRLAATFNLLRTMRVLLRRGANPNAIGKCGVTAFHIVIQLSICRSEDKLRKSRSLLLDFGADVNLQTESCGVQSPVEDNGWHRHCQNPNEGKTALHIAARTNREEVTSFLLENGANPHMRDGEGCTPLWDAMSAA</sequence>
<dbReference type="Gene3D" id="1.25.40.20">
    <property type="entry name" value="Ankyrin repeat-containing domain"/>
    <property type="match status" value="1"/>
</dbReference>
<reference evidence="5 6" key="1">
    <citation type="submission" date="2020-01" db="EMBL/GenBank/DDBJ databases">
        <title>Identification and distribution of gene clusters putatively required for synthesis of sphingolipid metabolism inhibitors in phylogenetically diverse species of the filamentous fungus Fusarium.</title>
        <authorList>
            <person name="Kim H.-S."/>
            <person name="Busman M."/>
            <person name="Brown D.W."/>
            <person name="Divon H."/>
            <person name="Uhlig S."/>
            <person name="Proctor R.H."/>
        </authorList>
    </citation>
    <scope>NUCLEOTIDE SEQUENCE [LARGE SCALE GENOMIC DNA]</scope>
    <source>
        <strain evidence="5 6">NRRL 20459</strain>
    </source>
</reference>
<keyword evidence="6" id="KW-1185">Reference proteome</keyword>
<dbReference type="PROSITE" id="PS50297">
    <property type="entry name" value="ANK_REP_REGION"/>
    <property type="match status" value="1"/>
</dbReference>
<evidence type="ECO:0000256" key="1">
    <source>
        <dbReference type="ARBA" id="ARBA00022737"/>
    </source>
</evidence>
<dbReference type="OrthoDB" id="341259at2759"/>
<keyword evidence="4" id="KW-0732">Signal</keyword>
<dbReference type="Pfam" id="PF12796">
    <property type="entry name" value="Ank_2"/>
    <property type="match status" value="1"/>
</dbReference>
<comment type="caution">
    <text evidence="5">The sequence shown here is derived from an EMBL/GenBank/DDBJ whole genome shotgun (WGS) entry which is preliminary data.</text>
</comment>
<evidence type="ECO:0000256" key="4">
    <source>
        <dbReference type="SAM" id="SignalP"/>
    </source>
</evidence>
<dbReference type="AlphaFoldDB" id="A0A8H4P7N2"/>
<feature type="signal peptide" evidence="4">
    <location>
        <begin position="1"/>
        <end position="20"/>
    </location>
</feature>
<gene>
    <name evidence="5" type="ORF">FALBO_12807</name>
</gene>
<name>A0A8H4P7N2_9HYPO</name>